<sequence length="170" mass="19648">MFEVRTYQSKVYFPQKVSYAEYDKFFRTEFEIPVRIESAGERNLTEETARREEEEEEGLGELENGNEGGTDNSGEEEKEEPPKQQDPSTITVSKSKGTLLRSDWQTVLRKRPDATKEDKTQTKKKIKRGLESPELKKQKKPKEMTVLDEEDDTLSKENDNTEVLLPPEDG</sequence>
<organism evidence="2 3">
    <name type="scientific">Caligus rogercresseyi</name>
    <name type="common">Sea louse</name>
    <dbReference type="NCBI Taxonomy" id="217165"/>
    <lineage>
        <taxon>Eukaryota</taxon>
        <taxon>Metazoa</taxon>
        <taxon>Ecdysozoa</taxon>
        <taxon>Arthropoda</taxon>
        <taxon>Crustacea</taxon>
        <taxon>Multicrustacea</taxon>
        <taxon>Hexanauplia</taxon>
        <taxon>Copepoda</taxon>
        <taxon>Siphonostomatoida</taxon>
        <taxon>Caligidae</taxon>
        <taxon>Caligus</taxon>
    </lineage>
</organism>
<dbReference type="EMBL" id="CP045899">
    <property type="protein sequence ID" value="QQP41509.1"/>
    <property type="molecule type" value="Genomic_DNA"/>
</dbReference>
<evidence type="ECO:0000256" key="1">
    <source>
        <dbReference type="SAM" id="MobiDB-lite"/>
    </source>
</evidence>
<name>A0A7T8H139_CALRO</name>
<feature type="compositionally biased region" description="Polar residues" evidence="1">
    <location>
        <begin position="86"/>
        <end position="96"/>
    </location>
</feature>
<feature type="compositionally biased region" description="Basic and acidic residues" evidence="1">
    <location>
        <begin position="110"/>
        <end position="121"/>
    </location>
</feature>
<protein>
    <submittedName>
        <fullName evidence="2">Uncharacterized protein</fullName>
    </submittedName>
</protein>
<dbReference type="Proteomes" id="UP000595437">
    <property type="component" value="Chromosome 10"/>
</dbReference>
<evidence type="ECO:0000313" key="3">
    <source>
        <dbReference type="Proteomes" id="UP000595437"/>
    </source>
</evidence>
<dbReference type="AlphaFoldDB" id="A0A7T8H139"/>
<feature type="compositionally biased region" description="Basic and acidic residues" evidence="1">
    <location>
        <begin position="36"/>
        <end position="52"/>
    </location>
</feature>
<evidence type="ECO:0000313" key="2">
    <source>
        <dbReference type="EMBL" id="QQP41509.1"/>
    </source>
</evidence>
<reference evidence="3" key="1">
    <citation type="submission" date="2021-01" db="EMBL/GenBank/DDBJ databases">
        <title>Caligus Genome Assembly.</title>
        <authorList>
            <person name="Gallardo-Escarate C."/>
        </authorList>
    </citation>
    <scope>NUCLEOTIDE SEQUENCE [LARGE SCALE GENOMIC DNA]</scope>
</reference>
<keyword evidence="3" id="KW-1185">Reference proteome</keyword>
<feature type="compositionally biased region" description="Basic and acidic residues" evidence="1">
    <location>
        <begin position="128"/>
        <end position="145"/>
    </location>
</feature>
<feature type="region of interest" description="Disordered" evidence="1">
    <location>
        <begin position="36"/>
        <end position="170"/>
    </location>
</feature>
<proteinExistence type="predicted"/>
<gene>
    <name evidence="2" type="ORF">FKW44_015911</name>
</gene>
<accession>A0A7T8H139</accession>